<dbReference type="SMART" id="SM00487">
    <property type="entry name" value="DEXDc"/>
    <property type="match status" value="1"/>
</dbReference>
<dbReference type="GO" id="GO:0005524">
    <property type="term" value="F:ATP binding"/>
    <property type="evidence" value="ECO:0007669"/>
    <property type="project" value="UniProtKB-KW"/>
</dbReference>
<proteinExistence type="predicted"/>
<sequence>MIPALLAKEWKDAVLEYIDTVFPIRDDRVRGAWMQFLQDPEMGLFKGAYLKARLPCRTAENPEEVPLKQVRPPFSPFVHQMKAFERLNSDQPGGPKPTLVTTGTGSGKTESFLYPVVDHCVRMRRKGQPGIKAIILYPMNALAQDQAKRLAELIDTHPETKGVITAGLYVGQGGPGQSGKADVSSRMTRDRLIEDRQVLRKYPPDILLTNYKMLDLLLHRKADASLWAANDPETLQYLVLDEFHAYDGVQLADIACLIRRLLSRLKMEPSSLCPVATSATLGDGSERAMEELRKLAHTVFGRPFDVDAVVTESRPSLEDFLEPVKDLPIPQAVEEMLPRPQEDAEHYIRRQVKLWFGEELGGRELGERLRSHPWFDLLCRTATARPVSWDELVDKFLREFAGDAEEDREGVERRLHSFLAVISHAKADDRRPLLPIQVQLWTREMRGLVRGIGEEPAFRWGNQGDVHAMSEYQEDDGMSNRENRKRPYIAPPEQAALPMCVCYACGVSGWISVQNEGDPRLCTDPKEISMVYGRSSHNSTPDEEKRMLRFLYPESCGAPIRGTYSEQYLTVRGAVLEQKPGPDRVKVYVVSPFDAFGENQCPYCREKDSVLLVSMRRAGLSSVLIAHTIGSPHTADRKMLTFVDSVQDSAHLAGFIRHRTQSTLLRTGIRQMLERGYDGATLDRLLREWQPYWRKELGDEGYLKAFVERDEEEELLAGRFPRDVSKWSEEIWEDVQAYVTWRVVKELGLHARLGRSLYLTGSTVLGVSEEKLTEAAKLAAESIREMEAFLDRDGGLEKRVRALIQGIVHRMVLSGGISHPLLDRFREKGSRHFLTEKMNPLYERSKRHPRFFTDEKVRGDALDSLQAGEDSWIVQYLVRSLEAPLLEGKFQLQDDPDRGYIALRLFQAMQEAGLADVRFFGNHHTYGLDPRALEVHKTTARIQCRECRQELTVPRKELRRYVEEVPCITYRCQGIYREVPEAERSYYDRVYRESLLEPIVSKEHSGLLSPQHRKEIERRFADRDAEHPVNVLVCTPSMEMEIDIGDLSTVLLSDVPPTIANRVQRVGRAGRSSGTALISQLFRDVPHDQYFWQTPRELLQGRVETPVCRLDAPEVLKRHLRAYLLDSWIRDHPLAEVPPTVSRLLGEAEMNGFPHLWYAYVEQNGERLWQGFESLLSDHLRRDSVDKVKHFFLSGEWKEEIQAVIKRRKEEIREAQLHLRRINERLKQPALQGENGENAPERKELDRIRAQARQHYKMLTGENSLEWWTVEGLLPNYTFPDREVVLRRFLPKPGEALETEDFSRSPEMALRDFAPGNSFYARGHVTTVNQIPMISRELEEWRFCPDCHHMERAEGKAAGACPRCGNPAWQDQGQVQPMVRLTRVMSRVRPSEDAAIRDQEEERDRQPTEILTLFEFPDAPLISQAVKGQVFGFEFFESAVMREINFGPKNREQTRRKVANHSVPLKGFTVCTKCGAAAEKTGKGGWAVRHVRGFGCDRNAGRSDVVQQMTALGTNEERVSGAGFEKGIYLYRELKSEVLRVLLPVSDALSKERMATWEAILRLGLREKIGGSERQIGMAPYDEPIRMQNQTMRARYLVLYDKIPGGTGYLRQLAEEGELYDLLVKAHARIRNCSCQHEGRMDGCYRCLFRYESQYDQQYISRRMALEMLEPLLEDPKKWERREQLRVEEMDARRLLMESDLEALAEKRLIRRLEDRLTHATLSVEEYHRGDRQGVELTWETPFGRAGWRMIRQVTLSDEEKVPFTTRADWVLYPLFEDSRYADMDIKPVVFYCDGAEFHIGEGEFYRLPKDILIREGLRRSGKFAVFNVTWRDLQETESAPYENVASEMDPEDGFIQNLRHVANMVGGAVDPVKMWRASSLDLLVEYLIDPNVNRWVDLAKQIAFAAADISRGKQHAVPLSAVVEGLEAGMVAEERAIYLPDRKTWSSQDKPLIFREHHFGPGAFLTLLLTTRPKKQQLMDSYIEGLLRLEDTRRSGSEPTVKEHFQSAWHVFYRWFNVLQWLPTFRFVTGESLATQSDEWAFLDQVVPVDGLKAKIQAAAKDAKQSAPEMDLKWAEYVHSTYRSFAVALVKAGVPKPEVGYEFMDGDRIVGEAELAWPDYRLCILRKHQRDDEPAIRKLGWTVWDLSPYENDKGEPVKPQGADWKELWQRALERGM</sequence>
<evidence type="ECO:0000313" key="7">
    <source>
        <dbReference type="Proteomes" id="UP000198661"/>
    </source>
</evidence>
<protein>
    <submittedName>
        <fullName evidence="6">DEAD/DEAH box helicase domain-containing protein</fullName>
    </submittedName>
</protein>
<feature type="domain" description="Helicase C-terminal" evidence="5">
    <location>
        <begin position="957"/>
        <end position="1114"/>
    </location>
</feature>
<dbReference type="InterPro" id="IPR014001">
    <property type="entry name" value="Helicase_ATP-bd"/>
</dbReference>
<keyword evidence="7" id="KW-1185">Reference proteome</keyword>
<reference evidence="6 7" key="1">
    <citation type="submission" date="2016-10" db="EMBL/GenBank/DDBJ databases">
        <authorList>
            <person name="de Groot N.N."/>
        </authorList>
    </citation>
    <scope>NUCLEOTIDE SEQUENCE [LARGE SCALE GENOMIC DNA]</scope>
    <source>
        <strain evidence="6 7">DSM 44945</strain>
    </source>
</reference>
<organism evidence="6 7">
    <name type="scientific">Planifilum fulgidum</name>
    <dbReference type="NCBI Taxonomy" id="201973"/>
    <lineage>
        <taxon>Bacteria</taxon>
        <taxon>Bacillati</taxon>
        <taxon>Bacillota</taxon>
        <taxon>Bacilli</taxon>
        <taxon>Bacillales</taxon>
        <taxon>Thermoactinomycetaceae</taxon>
        <taxon>Planifilum</taxon>
    </lineage>
</organism>
<dbReference type="SMART" id="SM00490">
    <property type="entry name" value="HELICc"/>
    <property type="match status" value="1"/>
</dbReference>
<feature type="coiled-coil region" evidence="3">
    <location>
        <begin position="1198"/>
        <end position="1225"/>
    </location>
</feature>
<dbReference type="InterPro" id="IPR001650">
    <property type="entry name" value="Helicase_C-like"/>
</dbReference>
<dbReference type="PANTHER" id="PTHR47957">
    <property type="entry name" value="ATP-DEPENDENT HELICASE HRQ1"/>
    <property type="match status" value="1"/>
</dbReference>
<dbReference type="Proteomes" id="UP000198661">
    <property type="component" value="Unassembled WGS sequence"/>
</dbReference>
<dbReference type="SUPFAM" id="SSF52540">
    <property type="entry name" value="P-loop containing nucleoside triphosphate hydrolases"/>
    <property type="match status" value="2"/>
</dbReference>
<dbReference type="InterPro" id="IPR011545">
    <property type="entry name" value="DEAD/DEAH_box_helicase_dom"/>
</dbReference>
<dbReference type="OrthoDB" id="143059at2"/>
<dbReference type="Gene3D" id="3.40.50.300">
    <property type="entry name" value="P-loop containing nucleotide triphosphate hydrolases"/>
    <property type="match status" value="2"/>
</dbReference>
<accession>A0A1I2N1H1</accession>
<dbReference type="PANTHER" id="PTHR47957:SF3">
    <property type="entry name" value="ATP-DEPENDENT HELICASE HRQ1"/>
    <property type="match status" value="1"/>
</dbReference>
<dbReference type="GO" id="GO:0003676">
    <property type="term" value="F:nucleic acid binding"/>
    <property type="evidence" value="ECO:0007669"/>
    <property type="project" value="InterPro"/>
</dbReference>
<keyword evidence="1" id="KW-0547">Nucleotide-binding</keyword>
<keyword evidence="6" id="KW-0378">Hydrolase</keyword>
<dbReference type="GO" id="GO:0006289">
    <property type="term" value="P:nucleotide-excision repair"/>
    <property type="evidence" value="ECO:0007669"/>
    <property type="project" value="TreeGrafter"/>
</dbReference>
<dbReference type="Pfam" id="PF00271">
    <property type="entry name" value="Helicase_C"/>
    <property type="match status" value="1"/>
</dbReference>
<dbReference type="GO" id="GO:0036297">
    <property type="term" value="P:interstrand cross-link repair"/>
    <property type="evidence" value="ECO:0007669"/>
    <property type="project" value="TreeGrafter"/>
</dbReference>
<evidence type="ECO:0000259" key="4">
    <source>
        <dbReference type="PROSITE" id="PS51192"/>
    </source>
</evidence>
<evidence type="ECO:0000256" key="3">
    <source>
        <dbReference type="SAM" id="Coils"/>
    </source>
</evidence>
<evidence type="ECO:0000256" key="1">
    <source>
        <dbReference type="ARBA" id="ARBA00022741"/>
    </source>
</evidence>
<dbReference type="Pfam" id="PF00270">
    <property type="entry name" value="DEAD"/>
    <property type="match status" value="1"/>
</dbReference>
<evidence type="ECO:0000256" key="2">
    <source>
        <dbReference type="ARBA" id="ARBA00022840"/>
    </source>
</evidence>
<name>A0A1I2N1H1_9BACL</name>
<gene>
    <name evidence="6" type="ORF">SAMN04488025_11066</name>
</gene>
<dbReference type="InterPro" id="IPR027417">
    <property type="entry name" value="P-loop_NTPase"/>
</dbReference>
<dbReference type="RefSeq" id="WP_092037559.1">
    <property type="nucleotide sequence ID" value="NZ_FOOK01000010.1"/>
</dbReference>
<dbReference type="PROSITE" id="PS51192">
    <property type="entry name" value="HELICASE_ATP_BIND_1"/>
    <property type="match status" value="1"/>
</dbReference>
<keyword evidence="2" id="KW-0067">ATP-binding</keyword>
<keyword evidence="3" id="KW-0175">Coiled coil</keyword>
<evidence type="ECO:0000313" key="6">
    <source>
        <dbReference type="EMBL" id="SFF96709.1"/>
    </source>
</evidence>
<dbReference type="Pfam" id="PF09369">
    <property type="entry name" value="MZB"/>
    <property type="match status" value="1"/>
</dbReference>
<keyword evidence="6" id="KW-0347">Helicase</keyword>
<dbReference type="PROSITE" id="PS51194">
    <property type="entry name" value="HELICASE_CTER"/>
    <property type="match status" value="1"/>
</dbReference>
<feature type="domain" description="Helicase ATP-binding" evidence="4">
    <location>
        <begin position="89"/>
        <end position="299"/>
    </location>
</feature>
<dbReference type="InterPro" id="IPR018973">
    <property type="entry name" value="MZB"/>
</dbReference>
<dbReference type="GO" id="GO:0043138">
    <property type="term" value="F:3'-5' DNA helicase activity"/>
    <property type="evidence" value="ECO:0007669"/>
    <property type="project" value="TreeGrafter"/>
</dbReference>
<dbReference type="STRING" id="201973.SAMN04488025_11066"/>
<dbReference type="EMBL" id="FOOK01000010">
    <property type="protein sequence ID" value="SFF96709.1"/>
    <property type="molecule type" value="Genomic_DNA"/>
</dbReference>
<evidence type="ECO:0000259" key="5">
    <source>
        <dbReference type="PROSITE" id="PS51194"/>
    </source>
</evidence>